<evidence type="ECO:0008006" key="4">
    <source>
        <dbReference type="Google" id="ProtNLM"/>
    </source>
</evidence>
<protein>
    <recommendedName>
        <fullName evidence="4">Methyltransferase type 11 domain-containing protein</fullName>
    </recommendedName>
</protein>
<feature type="region of interest" description="Disordered" evidence="1">
    <location>
        <begin position="138"/>
        <end position="158"/>
    </location>
</feature>
<name>A0AAD5SRY2_9FUNG</name>
<reference evidence="2" key="1">
    <citation type="submission" date="2020-05" db="EMBL/GenBank/DDBJ databases">
        <title>Phylogenomic resolution of chytrid fungi.</title>
        <authorList>
            <person name="Stajich J.E."/>
            <person name="Amses K."/>
            <person name="Simmons R."/>
            <person name="Seto K."/>
            <person name="Myers J."/>
            <person name="Bonds A."/>
            <person name="Quandt C.A."/>
            <person name="Barry K."/>
            <person name="Liu P."/>
            <person name="Grigoriev I."/>
            <person name="Longcore J.E."/>
            <person name="James T.Y."/>
        </authorList>
    </citation>
    <scope>NUCLEOTIDE SEQUENCE</scope>
    <source>
        <strain evidence="2">JEL0513</strain>
    </source>
</reference>
<evidence type="ECO:0000313" key="2">
    <source>
        <dbReference type="EMBL" id="KAJ3097649.1"/>
    </source>
</evidence>
<evidence type="ECO:0000256" key="1">
    <source>
        <dbReference type="SAM" id="MobiDB-lite"/>
    </source>
</evidence>
<accession>A0AAD5SRY2</accession>
<dbReference type="EMBL" id="JADGJH010002488">
    <property type="protein sequence ID" value="KAJ3097649.1"/>
    <property type="molecule type" value="Genomic_DNA"/>
</dbReference>
<gene>
    <name evidence="2" type="ORF">HK100_005291</name>
</gene>
<dbReference type="AlphaFoldDB" id="A0AAD5SRY2"/>
<feature type="compositionally biased region" description="Low complexity" evidence="1">
    <location>
        <begin position="14"/>
        <end position="40"/>
    </location>
</feature>
<proteinExistence type="predicted"/>
<dbReference type="Proteomes" id="UP001211907">
    <property type="component" value="Unassembled WGS sequence"/>
</dbReference>
<organism evidence="2 3">
    <name type="scientific">Physocladia obscura</name>
    <dbReference type="NCBI Taxonomy" id="109957"/>
    <lineage>
        <taxon>Eukaryota</taxon>
        <taxon>Fungi</taxon>
        <taxon>Fungi incertae sedis</taxon>
        <taxon>Chytridiomycota</taxon>
        <taxon>Chytridiomycota incertae sedis</taxon>
        <taxon>Chytridiomycetes</taxon>
        <taxon>Chytridiales</taxon>
        <taxon>Chytriomycetaceae</taxon>
        <taxon>Physocladia</taxon>
    </lineage>
</organism>
<sequence>MGVQHSKVREPATENSNNNNEFSSITPTTNTNYVPVTTAAIAPRTILSRRPTTRNAQRNGNGNGNGTAITPVRFLLPTSTETATTPNTNNSSRNINNSIFPTTTTLDPPHHNQKKHKHKVGIKFTRFSAVFEVEPVAQSTASSSPVPSMHSATTYSAPPTPAPALAKAGPTVRVDPLHATSMPSYNAVAASASSLLSASSTVVNHRDVGADVDAANATNAPLRIYSPTFPQSVFEVAFNGDIVCPEVAQELLVNGRTDLKVLDAGDAAGWGADDNHDDGNLESDWLKCVRMTNPGAQFFTIDVSDLSYWVLTNANANTAGTVSSSVGSIIGNDSVPDNTFDFIRQRGLVLTILSTKEKFCSVLKEYIRVAKNGGWIELIEADIEFSNAGALDAQQQLKNSTVSMKTSPASIERTILLPVSSLPSVASWSPTLLAPSLSTAAVETPMMSSISSTVEQSPQSQTTIKDIFTTPTTALANFIKIHQKGITCYAAKNLLKNMKHYLNASAAVPDGSGTFIRNEKIKVFKMLCKNPSNCSVSSLEKATVVAINSKSGLATADTTIGEAKSVFLAMEDWMHVALGLSRTDYRALEQCGYFDWASKNTQMQVHVLYFQVVKK</sequence>
<comment type="caution">
    <text evidence="2">The sequence shown here is derived from an EMBL/GenBank/DDBJ whole genome shotgun (WGS) entry which is preliminary data.</text>
</comment>
<feature type="region of interest" description="Disordered" evidence="1">
    <location>
        <begin position="1"/>
        <end position="69"/>
    </location>
</feature>
<keyword evidence="3" id="KW-1185">Reference proteome</keyword>
<evidence type="ECO:0000313" key="3">
    <source>
        <dbReference type="Proteomes" id="UP001211907"/>
    </source>
</evidence>